<organism evidence="1 2">
    <name type="scientific">Catharanthus roseus</name>
    <name type="common">Madagascar periwinkle</name>
    <name type="synonym">Vinca rosea</name>
    <dbReference type="NCBI Taxonomy" id="4058"/>
    <lineage>
        <taxon>Eukaryota</taxon>
        <taxon>Viridiplantae</taxon>
        <taxon>Streptophyta</taxon>
        <taxon>Embryophyta</taxon>
        <taxon>Tracheophyta</taxon>
        <taxon>Spermatophyta</taxon>
        <taxon>Magnoliopsida</taxon>
        <taxon>eudicotyledons</taxon>
        <taxon>Gunneridae</taxon>
        <taxon>Pentapetalae</taxon>
        <taxon>asterids</taxon>
        <taxon>lamiids</taxon>
        <taxon>Gentianales</taxon>
        <taxon>Apocynaceae</taxon>
        <taxon>Rauvolfioideae</taxon>
        <taxon>Vinceae</taxon>
        <taxon>Catharanthinae</taxon>
        <taxon>Catharanthus</taxon>
    </lineage>
</organism>
<sequence>MESTPVNKLKDLIYSFTIEHCMEELALFGTQLGLYGTITSEATIAPQALNMTEEYDLKDLKIISGIGIIAPDLHPGWINLKRGLVPGGFGPIGIYVDIISRSMMGQPPCGEPRRGLKLRMITYHLVPRGTQRPYSTAVDLVAGLGVLQVVSELYVRFVPYLRSQLKTSHHALRWVGRLVESQEGLETKVSLKVDLIGAQESVAWFSQ</sequence>
<proteinExistence type="predicted"/>
<evidence type="ECO:0000313" key="2">
    <source>
        <dbReference type="Proteomes" id="UP001060085"/>
    </source>
</evidence>
<dbReference type="Proteomes" id="UP001060085">
    <property type="component" value="Linkage Group LG06"/>
</dbReference>
<dbReference type="EMBL" id="CM044706">
    <property type="protein sequence ID" value="KAI5657927.1"/>
    <property type="molecule type" value="Genomic_DNA"/>
</dbReference>
<name>A0ACC0AAF9_CATRO</name>
<reference evidence="2" key="1">
    <citation type="journal article" date="2023" name="Nat. Plants">
        <title>Single-cell RNA sequencing provides a high-resolution roadmap for understanding the multicellular compartmentation of specialized metabolism.</title>
        <authorList>
            <person name="Sun S."/>
            <person name="Shen X."/>
            <person name="Li Y."/>
            <person name="Li Y."/>
            <person name="Wang S."/>
            <person name="Li R."/>
            <person name="Zhang H."/>
            <person name="Shen G."/>
            <person name="Guo B."/>
            <person name="Wei J."/>
            <person name="Xu J."/>
            <person name="St-Pierre B."/>
            <person name="Chen S."/>
            <person name="Sun C."/>
        </authorList>
    </citation>
    <scope>NUCLEOTIDE SEQUENCE [LARGE SCALE GENOMIC DNA]</scope>
</reference>
<evidence type="ECO:0000313" key="1">
    <source>
        <dbReference type="EMBL" id="KAI5657927.1"/>
    </source>
</evidence>
<protein>
    <submittedName>
        <fullName evidence="1">Uncharacterized protein</fullName>
    </submittedName>
</protein>
<accession>A0ACC0AAF9</accession>
<comment type="caution">
    <text evidence="1">The sequence shown here is derived from an EMBL/GenBank/DDBJ whole genome shotgun (WGS) entry which is preliminary data.</text>
</comment>
<keyword evidence="2" id="KW-1185">Reference proteome</keyword>
<gene>
    <name evidence="1" type="ORF">M9H77_26720</name>
</gene>